<dbReference type="SMART" id="SM00181">
    <property type="entry name" value="EGF"/>
    <property type="match status" value="2"/>
</dbReference>
<keyword evidence="4" id="KW-0245">EGF-like domain</keyword>
<name>A0A819UBI2_9BILA</name>
<protein>
    <recommendedName>
        <fullName evidence="5">EGF-like domain-containing protein</fullName>
    </recommendedName>
</protein>
<keyword evidence="2" id="KW-0863">Zinc-finger</keyword>
<proteinExistence type="predicted"/>
<feature type="non-terminal residue" evidence="6">
    <location>
        <position position="1"/>
    </location>
</feature>
<dbReference type="SUPFAM" id="SSF57196">
    <property type="entry name" value="EGF/Laminin"/>
    <property type="match status" value="1"/>
</dbReference>
<sequence>MSTFTLSTSQKNKSLLLSKGFSYIIDKTTIDKTYWKCEHARKRKCKGRVHTDYINTTLLYDNDNHNHSDECEVANGLCDNNATCSHGNPDFGQIICTCKPGYQDVDAGDTVLCVDKCEVANGLCDNNATCSHGNPDFGQIICTCKPGYQDVDAGDTVL</sequence>
<dbReference type="EMBL" id="CAJOBE010009778">
    <property type="protein sequence ID" value="CAF4092745.1"/>
    <property type="molecule type" value="Genomic_DNA"/>
</dbReference>
<feature type="domain" description="EGF-like" evidence="5">
    <location>
        <begin position="67"/>
        <end position="108"/>
    </location>
</feature>
<dbReference type="InterPro" id="IPR007588">
    <property type="entry name" value="Znf_FLYWCH"/>
</dbReference>
<evidence type="ECO:0000259" key="5">
    <source>
        <dbReference type="PROSITE" id="PS50026"/>
    </source>
</evidence>
<dbReference type="AlphaFoldDB" id="A0A819UBI2"/>
<dbReference type="PROSITE" id="PS50026">
    <property type="entry name" value="EGF_3"/>
    <property type="match status" value="2"/>
</dbReference>
<dbReference type="Gene3D" id="2.10.25.10">
    <property type="entry name" value="Laminin"/>
    <property type="match status" value="2"/>
</dbReference>
<dbReference type="InterPro" id="IPR000742">
    <property type="entry name" value="EGF"/>
</dbReference>
<evidence type="ECO:0000256" key="3">
    <source>
        <dbReference type="ARBA" id="ARBA00022833"/>
    </source>
</evidence>
<keyword evidence="3" id="KW-0862">Zinc</keyword>
<evidence type="ECO:0000256" key="4">
    <source>
        <dbReference type="PROSITE-ProRule" id="PRU00076"/>
    </source>
</evidence>
<reference evidence="6" key="1">
    <citation type="submission" date="2021-02" db="EMBL/GenBank/DDBJ databases">
        <authorList>
            <person name="Nowell W R."/>
        </authorList>
    </citation>
    <scope>NUCLEOTIDE SEQUENCE</scope>
</reference>
<dbReference type="Proteomes" id="UP000663874">
    <property type="component" value="Unassembled WGS sequence"/>
</dbReference>
<gene>
    <name evidence="6" type="ORF">FNK824_LOCUS30980</name>
</gene>
<accession>A0A819UBI2</accession>
<keyword evidence="1" id="KW-0479">Metal-binding</keyword>
<comment type="caution">
    <text evidence="6">The sequence shown here is derived from an EMBL/GenBank/DDBJ whole genome shotgun (WGS) entry which is preliminary data.</text>
</comment>
<evidence type="ECO:0000256" key="2">
    <source>
        <dbReference type="ARBA" id="ARBA00022771"/>
    </source>
</evidence>
<dbReference type="Pfam" id="PF04500">
    <property type="entry name" value="FLYWCH"/>
    <property type="match status" value="1"/>
</dbReference>
<comment type="caution">
    <text evidence="4">Lacks conserved residue(s) required for the propagation of feature annotation.</text>
</comment>
<evidence type="ECO:0000256" key="1">
    <source>
        <dbReference type="ARBA" id="ARBA00022723"/>
    </source>
</evidence>
<feature type="domain" description="EGF-like" evidence="5">
    <location>
        <begin position="114"/>
        <end position="154"/>
    </location>
</feature>
<evidence type="ECO:0000313" key="6">
    <source>
        <dbReference type="EMBL" id="CAF4092745.1"/>
    </source>
</evidence>
<organism evidence="6 7">
    <name type="scientific">Rotaria sordida</name>
    <dbReference type="NCBI Taxonomy" id="392033"/>
    <lineage>
        <taxon>Eukaryota</taxon>
        <taxon>Metazoa</taxon>
        <taxon>Spiralia</taxon>
        <taxon>Gnathifera</taxon>
        <taxon>Rotifera</taxon>
        <taxon>Eurotatoria</taxon>
        <taxon>Bdelloidea</taxon>
        <taxon>Philodinida</taxon>
        <taxon>Philodinidae</taxon>
        <taxon>Rotaria</taxon>
    </lineage>
</organism>
<dbReference type="GO" id="GO:0008270">
    <property type="term" value="F:zinc ion binding"/>
    <property type="evidence" value="ECO:0007669"/>
    <property type="project" value="UniProtKB-KW"/>
</dbReference>
<evidence type="ECO:0000313" key="7">
    <source>
        <dbReference type="Proteomes" id="UP000663874"/>
    </source>
</evidence>
<dbReference type="Gene3D" id="2.20.25.240">
    <property type="match status" value="1"/>
</dbReference>